<organism evidence="1 2">
    <name type="scientific">Rattus norvegicus</name>
    <name type="common">Rat</name>
    <dbReference type="NCBI Taxonomy" id="10116"/>
    <lineage>
        <taxon>Eukaryota</taxon>
        <taxon>Metazoa</taxon>
        <taxon>Chordata</taxon>
        <taxon>Craniata</taxon>
        <taxon>Vertebrata</taxon>
        <taxon>Euteleostomi</taxon>
        <taxon>Mammalia</taxon>
        <taxon>Eutheria</taxon>
        <taxon>Euarchontoglires</taxon>
        <taxon>Glires</taxon>
        <taxon>Rodentia</taxon>
        <taxon>Myomorpha</taxon>
        <taxon>Muroidea</taxon>
        <taxon>Muridae</taxon>
        <taxon>Murinae</taxon>
        <taxon>Rattus</taxon>
    </lineage>
</organism>
<sequence>MTKVSRNWRCSTVRNCSSLLLLEDLQAHSNFIYYPLQLGLGTDEDMVTEVEPSTAVLTGILLLE</sequence>
<reference evidence="1 2" key="1">
    <citation type="submission" date="2005-09" db="EMBL/GenBank/DDBJ databases">
        <authorList>
            <person name="Mural R.J."/>
            <person name="Li P.W."/>
            <person name="Adams M.D."/>
            <person name="Amanatides P.G."/>
            <person name="Baden-Tillson H."/>
            <person name="Barnstead M."/>
            <person name="Chin S.H."/>
            <person name="Dew I."/>
            <person name="Evans C.A."/>
            <person name="Ferriera S."/>
            <person name="Flanigan M."/>
            <person name="Fosler C."/>
            <person name="Glodek A."/>
            <person name="Gu Z."/>
            <person name="Holt R.A."/>
            <person name="Jennings D."/>
            <person name="Kraft C.L."/>
            <person name="Lu F."/>
            <person name="Nguyen T."/>
            <person name="Nusskern D.R."/>
            <person name="Pfannkoch C.M."/>
            <person name="Sitter C."/>
            <person name="Sutton G.G."/>
            <person name="Venter J.C."/>
            <person name="Wang Z."/>
            <person name="Woodage T."/>
            <person name="Zheng X.H."/>
            <person name="Zhong F."/>
        </authorList>
    </citation>
    <scope>NUCLEOTIDE SEQUENCE [LARGE SCALE GENOMIC DNA]</scope>
    <source>
        <strain>BN</strain>
        <strain evidence="2">Sprague-Dawley</strain>
    </source>
</reference>
<dbReference type="Proteomes" id="UP000234681">
    <property type="component" value="Chromosome X"/>
</dbReference>
<feature type="non-terminal residue" evidence="1">
    <location>
        <position position="64"/>
    </location>
</feature>
<dbReference type="AlphaFoldDB" id="A6IVD3"/>
<evidence type="ECO:0000313" key="1">
    <source>
        <dbReference type="EMBL" id="EDM07047.1"/>
    </source>
</evidence>
<protein>
    <submittedName>
        <fullName evidence="1">RCG38003</fullName>
    </submittedName>
</protein>
<gene>
    <name evidence="1" type="ORF">rCG_38003</name>
</gene>
<accession>A6IVD3</accession>
<name>A6IVD3_RAT</name>
<dbReference type="EMBL" id="CH473969">
    <property type="protein sequence ID" value="EDM07047.1"/>
    <property type="molecule type" value="Genomic_DNA"/>
</dbReference>
<evidence type="ECO:0000313" key="2">
    <source>
        <dbReference type="Proteomes" id="UP000234681"/>
    </source>
</evidence>
<proteinExistence type="predicted"/>